<dbReference type="Pfam" id="PF07690">
    <property type="entry name" value="MFS_1"/>
    <property type="match status" value="1"/>
</dbReference>
<feature type="transmembrane region" description="Helical" evidence="8">
    <location>
        <begin position="81"/>
        <end position="99"/>
    </location>
</feature>
<dbReference type="Proteomes" id="UP000178449">
    <property type="component" value="Unassembled WGS sequence"/>
</dbReference>
<dbReference type="SUPFAM" id="SSF103473">
    <property type="entry name" value="MFS general substrate transporter"/>
    <property type="match status" value="1"/>
</dbReference>
<feature type="transmembrane region" description="Helical" evidence="8">
    <location>
        <begin position="253"/>
        <end position="271"/>
    </location>
</feature>
<feature type="transmembrane region" description="Helical" evidence="8">
    <location>
        <begin position="52"/>
        <end position="69"/>
    </location>
</feature>
<evidence type="ECO:0000256" key="1">
    <source>
        <dbReference type="ARBA" id="ARBA00004651"/>
    </source>
</evidence>
<keyword evidence="7 8" id="KW-0472">Membrane</keyword>
<feature type="transmembrane region" description="Helical" evidence="8">
    <location>
        <begin position="105"/>
        <end position="126"/>
    </location>
</feature>
<feature type="transmembrane region" description="Helical" evidence="8">
    <location>
        <begin position="9"/>
        <end position="32"/>
    </location>
</feature>
<dbReference type="PANTHER" id="PTHR23502:SF132">
    <property type="entry name" value="POLYAMINE TRANSPORTER 2-RELATED"/>
    <property type="match status" value="1"/>
</dbReference>
<dbReference type="EMBL" id="MFNE01000026">
    <property type="protein sequence ID" value="OGG95098.1"/>
    <property type="molecule type" value="Genomic_DNA"/>
</dbReference>
<evidence type="ECO:0000256" key="3">
    <source>
        <dbReference type="ARBA" id="ARBA00022448"/>
    </source>
</evidence>
<dbReference type="PANTHER" id="PTHR23502">
    <property type="entry name" value="MAJOR FACILITATOR SUPERFAMILY"/>
    <property type="match status" value="1"/>
</dbReference>
<feature type="transmembrane region" description="Helical" evidence="8">
    <location>
        <begin position="373"/>
        <end position="394"/>
    </location>
</feature>
<dbReference type="InterPro" id="IPR004812">
    <property type="entry name" value="Efflux_drug-R_Bcr/CmlA"/>
</dbReference>
<dbReference type="PROSITE" id="PS50850">
    <property type="entry name" value="MFS"/>
    <property type="match status" value="1"/>
</dbReference>
<feature type="transmembrane region" description="Helical" evidence="8">
    <location>
        <begin position="311"/>
        <end position="332"/>
    </location>
</feature>
<dbReference type="InterPro" id="IPR020846">
    <property type="entry name" value="MFS_dom"/>
</dbReference>
<keyword evidence="4" id="KW-1003">Cell membrane</keyword>
<dbReference type="GO" id="GO:1990961">
    <property type="term" value="P:xenobiotic detoxification by transmembrane export across the plasma membrane"/>
    <property type="evidence" value="ECO:0007669"/>
    <property type="project" value="InterPro"/>
</dbReference>
<evidence type="ECO:0000256" key="7">
    <source>
        <dbReference type="ARBA" id="ARBA00023136"/>
    </source>
</evidence>
<accession>A0A1F6GAG0</accession>
<dbReference type="NCBIfam" id="TIGR00710">
    <property type="entry name" value="efflux_Bcr_CflA"/>
    <property type="match status" value="1"/>
</dbReference>
<dbReference type="STRING" id="1817772.A2527_07945"/>
<protein>
    <recommendedName>
        <fullName evidence="8">Bcr/CflA family efflux transporter</fullName>
    </recommendedName>
</protein>
<name>A0A1F6GAG0_9PROT</name>
<comment type="caution">
    <text evidence="10">The sequence shown here is derived from an EMBL/GenBank/DDBJ whole genome shotgun (WGS) entry which is preliminary data.</text>
</comment>
<comment type="similarity">
    <text evidence="2 8">Belongs to the major facilitator superfamily. Bcr/CmlA family.</text>
</comment>
<sequence length="409" mass="43487">MPFTNRKTALVEFIILMASMSSLMALSIDAILPALPLIGADLGVVRANDNQLLISSLFVGMAFGLLIFGPLSDSFGRKPPLAAGLGLFVLGCLISIGAHGFEQMLIGRVIQGIGLAAPRVVSLAMIRDLFHGEGMAKVMSFVMMVFILVPALAPALGQAILWIAPWQAIFWMYLVLSMVVLVWFTLRQPETLVPEKRTPFGPINILQQVFQILKTREAMGPTTTIGIVFGAFLGYLSTAQQIFGGMYDRAAQFPLYFGALALVFGGASLLNSRLVQVYKMRPLALTTLAILSACSGGFFLVALNSGGVPPFWAFMLFLAASFMCIAILFGNLNAMAMEPLGKIAGIGAAVVGTFSTLISAGLGVLIGQLYDDTLIPMASGFACLGLASMVILMVTTKTGKDPIDAEISL</sequence>
<reference evidence="10 11" key="1">
    <citation type="journal article" date="2016" name="Nat. Commun.">
        <title>Thousands of microbial genomes shed light on interconnected biogeochemical processes in an aquifer system.</title>
        <authorList>
            <person name="Anantharaman K."/>
            <person name="Brown C.T."/>
            <person name="Hug L.A."/>
            <person name="Sharon I."/>
            <person name="Castelle C.J."/>
            <person name="Probst A.J."/>
            <person name="Thomas B.C."/>
            <person name="Singh A."/>
            <person name="Wilkins M.J."/>
            <person name="Karaoz U."/>
            <person name="Brodie E.L."/>
            <person name="Williams K.H."/>
            <person name="Hubbard S.S."/>
            <person name="Banfield J.F."/>
        </authorList>
    </citation>
    <scope>NUCLEOTIDE SEQUENCE [LARGE SCALE GENOMIC DNA]</scope>
</reference>
<dbReference type="InterPro" id="IPR036259">
    <property type="entry name" value="MFS_trans_sf"/>
</dbReference>
<evidence type="ECO:0000256" key="6">
    <source>
        <dbReference type="ARBA" id="ARBA00022989"/>
    </source>
</evidence>
<dbReference type="AlphaFoldDB" id="A0A1F6GAG0"/>
<evidence type="ECO:0000256" key="5">
    <source>
        <dbReference type="ARBA" id="ARBA00022692"/>
    </source>
</evidence>
<dbReference type="InterPro" id="IPR011701">
    <property type="entry name" value="MFS"/>
</dbReference>
<dbReference type="Gene3D" id="1.20.1720.10">
    <property type="entry name" value="Multidrug resistance protein D"/>
    <property type="match status" value="1"/>
</dbReference>
<organism evidence="10 11">
    <name type="scientific">Candidatus Lambdaproteobacteria bacterium RIFOXYD2_FULL_50_16</name>
    <dbReference type="NCBI Taxonomy" id="1817772"/>
    <lineage>
        <taxon>Bacteria</taxon>
        <taxon>Pseudomonadati</taxon>
        <taxon>Pseudomonadota</taxon>
        <taxon>Candidatus Lambdaproteobacteria</taxon>
    </lineage>
</organism>
<feature type="transmembrane region" description="Helical" evidence="8">
    <location>
        <begin position="283"/>
        <end position="305"/>
    </location>
</feature>
<evidence type="ECO:0000256" key="8">
    <source>
        <dbReference type="RuleBase" id="RU365088"/>
    </source>
</evidence>
<feature type="transmembrane region" description="Helical" evidence="8">
    <location>
        <begin position="224"/>
        <end position="247"/>
    </location>
</feature>
<feature type="transmembrane region" description="Helical" evidence="8">
    <location>
        <begin position="138"/>
        <end position="162"/>
    </location>
</feature>
<proteinExistence type="inferred from homology"/>
<evidence type="ECO:0000259" key="9">
    <source>
        <dbReference type="PROSITE" id="PS50850"/>
    </source>
</evidence>
<evidence type="ECO:0000313" key="11">
    <source>
        <dbReference type="Proteomes" id="UP000178449"/>
    </source>
</evidence>
<comment type="subcellular location">
    <subcellularLocation>
        <location evidence="8">Cell inner membrane</location>
        <topology evidence="8">Multi-pass membrane protein</topology>
    </subcellularLocation>
    <subcellularLocation>
        <location evidence="1">Cell membrane</location>
        <topology evidence="1">Multi-pass membrane protein</topology>
    </subcellularLocation>
</comment>
<feature type="transmembrane region" description="Helical" evidence="8">
    <location>
        <begin position="344"/>
        <end position="367"/>
    </location>
</feature>
<keyword evidence="8" id="KW-0997">Cell inner membrane</keyword>
<evidence type="ECO:0000313" key="10">
    <source>
        <dbReference type="EMBL" id="OGG95098.1"/>
    </source>
</evidence>
<dbReference type="GO" id="GO:0005886">
    <property type="term" value="C:plasma membrane"/>
    <property type="evidence" value="ECO:0007669"/>
    <property type="project" value="UniProtKB-SubCell"/>
</dbReference>
<dbReference type="CDD" id="cd17320">
    <property type="entry name" value="MFS_MdfA_MDR_like"/>
    <property type="match status" value="1"/>
</dbReference>
<evidence type="ECO:0000256" key="2">
    <source>
        <dbReference type="ARBA" id="ARBA00006236"/>
    </source>
</evidence>
<gene>
    <name evidence="10" type="ORF">A2527_07945</name>
</gene>
<keyword evidence="6 8" id="KW-1133">Transmembrane helix</keyword>
<keyword evidence="5 8" id="KW-0812">Transmembrane</keyword>
<evidence type="ECO:0000256" key="4">
    <source>
        <dbReference type="ARBA" id="ARBA00022475"/>
    </source>
</evidence>
<keyword evidence="3 8" id="KW-0813">Transport</keyword>
<feature type="transmembrane region" description="Helical" evidence="8">
    <location>
        <begin position="168"/>
        <end position="186"/>
    </location>
</feature>
<feature type="domain" description="Major facilitator superfamily (MFS) profile" evidence="9">
    <location>
        <begin position="13"/>
        <end position="397"/>
    </location>
</feature>
<dbReference type="GO" id="GO:0042910">
    <property type="term" value="F:xenobiotic transmembrane transporter activity"/>
    <property type="evidence" value="ECO:0007669"/>
    <property type="project" value="InterPro"/>
</dbReference>